<sequence>MVIDAIGMTLVNINHDGRHESAADCGEPWHPHGGLENALGDGRLYDRASVMPAVPRTRTRDGWFALMGVIRGQRMRPKVCPRINANIALSKLSGTAACTTVLIELR</sequence>
<proteinExistence type="predicted"/>
<dbReference type="Proteomes" id="UP000316304">
    <property type="component" value="Unassembled WGS sequence"/>
</dbReference>
<protein>
    <submittedName>
        <fullName evidence="1">Uncharacterized protein</fullName>
    </submittedName>
</protein>
<comment type="caution">
    <text evidence="1">The sequence shown here is derived from an EMBL/GenBank/DDBJ whole genome shotgun (WGS) entry which is preliminary data.</text>
</comment>
<evidence type="ECO:0000313" key="1">
    <source>
        <dbReference type="EMBL" id="TWU15031.1"/>
    </source>
</evidence>
<dbReference type="AlphaFoldDB" id="A0A5C6BU70"/>
<keyword evidence="2" id="KW-1185">Reference proteome</keyword>
<dbReference type="EMBL" id="SJPT01000016">
    <property type="protein sequence ID" value="TWU15031.1"/>
    <property type="molecule type" value="Genomic_DNA"/>
</dbReference>
<gene>
    <name evidence="1" type="ORF">Pla52o_55680</name>
</gene>
<name>A0A5C6BU70_9BACT</name>
<accession>A0A5C6BU70</accession>
<reference evidence="1 2" key="1">
    <citation type="submission" date="2019-02" db="EMBL/GenBank/DDBJ databases">
        <title>Deep-cultivation of Planctomycetes and their phenomic and genomic characterization uncovers novel biology.</title>
        <authorList>
            <person name="Wiegand S."/>
            <person name="Jogler M."/>
            <person name="Boedeker C."/>
            <person name="Pinto D."/>
            <person name="Vollmers J."/>
            <person name="Rivas-Marin E."/>
            <person name="Kohn T."/>
            <person name="Peeters S.H."/>
            <person name="Heuer A."/>
            <person name="Rast P."/>
            <person name="Oberbeckmann S."/>
            <person name="Bunk B."/>
            <person name="Jeske O."/>
            <person name="Meyerdierks A."/>
            <person name="Storesund J.E."/>
            <person name="Kallscheuer N."/>
            <person name="Luecker S."/>
            <person name="Lage O.M."/>
            <person name="Pohl T."/>
            <person name="Merkel B.J."/>
            <person name="Hornburger P."/>
            <person name="Mueller R.-W."/>
            <person name="Bruemmer F."/>
            <person name="Labrenz M."/>
            <person name="Spormann A.M."/>
            <person name="Op Den Camp H."/>
            <person name="Overmann J."/>
            <person name="Amann R."/>
            <person name="Jetten M.S.M."/>
            <person name="Mascher T."/>
            <person name="Medema M.H."/>
            <person name="Devos D.P."/>
            <person name="Kaster A.-K."/>
            <person name="Ovreas L."/>
            <person name="Rohde M."/>
            <person name="Galperin M.Y."/>
            <person name="Jogler C."/>
        </authorList>
    </citation>
    <scope>NUCLEOTIDE SEQUENCE [LARGE SCALE GENOMIC DNA]</scope>
    <source>
        <strain evidence="1 2">Pla52o</strain>
    </source>
</reference>
<organism evidence="1 2">
    <name type="scientific">Novipirellula galeiformis</name>
    <dbReference type="NCBI Taxonomy" id="2528004"/>
    <lineage>
        <taxon>Bacteria</taxon>
        <taxon>Pseudomonadati</taxon>
        <taxon>Planctomycetota</taxon>
        <taxon>Planctomycetia</taxon>
        <taxon>Pirellulales</taxon>
        <taxon>Pirellulaceae</taxon>
        <taxon>Novipirellula</taxon>
    </lineage>
</organism>
<evidence type="ECO:0000313" key="2">
    <source>
        <dbReference type="Proteomes" id="UP000316304"/>
    </source>
</evidence>